<evidence type="ECO:0000256" key="1">
    <source>
        <dbReference type="SAM" id="MobiDB-lite"/>
    </source>
</evidence>
<evidence type="ECO:0000256" key="2">
    <source>
        <dbReference type="SAM" id="SignalP"/>
    </source>
</evidence>
<feature type="signal peptide" evidence="2">
    <location>
        <begin position="1"/>
        <end position="17"/>
    </location>
</feature>
<evidence type="ECO:0000313" key="3">
    <source>
        <dbReference type="EMBL" id="MBO8456589.1"/>
    </source>
</evidence>
<name>A0A9D9N180_9BACT</name>
<feature type="compositionally biased region" description="Basic and acidic residues" evidence="1">
    <location>
        <begin position="65"/>
        <end position="77"/>
    </location>
</feature>
<feature type="chain" id="PRO_5038410860" evidence="2">
    <location>
        <begin position="18"/>
        <end position="650"/>
    </location>
</feature>
<reference evidence="3" key="2">
    <citation type="journal article" date="2021" name="PeerJ">
        <title>Extensive microbial diversity within the chicken gut microbiome revealed by metagenomics and culture.</title>
        <authorList>
            <person name="Gilroy R."/>
            <person name="Ravi A."/>
            <person name="Getino M."/>
            <person name="Pursley I."/>
            <person name="Horton D.L."/>
            <person name="Alikhan N.F."/>
            <person name="Baker D."/>
            <person name="Gharbi K."/>
            <person name="Hall N."/>
            <person name="Watson M."/>
            <person name="Adriaenssens E.M."/>
            <person name="Foster-Nyarko E."/>
            <person name="Jarju S."/>
            <person name="Secka A."/>
            <person name="Antonio M."/>
            <person name="Oren A."/>
            <person name="Chaudhuri R.R."/>
            <person name="La Ragione R."/>
            <person name="Hildebrand F."/>
            <person name="Pallen M.J."/>
        </authorList>
    </citation>
    <scope>NUCLEOTIDE SEQUENCE</scope>
    <source>
        <strain evidence="3">B1-3475</strain>
    </source>
</reference>
<comment type="caution">
    <text evidence="3">The sequence shown here is derived from an EMBL/GenBank/DDBJ whole genome shotgun (WGS) entry which is preliminary data.</text>
</comment>
<proteinExistence type="predicted"/>
<protein>
    <submittedName>
        <fullName evidence="3">Uncharacterized protein</fullName>
    </submittedName>
</protein>
<dbReference type="EMBL" id="JADIMK010000102">
    <property type="protein sequence ID" value="MBO8456589.1"/>
    <property type="molecule type" value="Genomic_DNA"/>
</dbReference>
<dbReference type="Proteomes" id="UP000823617">
    <property type="component" value="Unassembled WGS sequence"/>
</dbReference>
<dbReference type="AlphaFoldDB" id="A0A9D9N180"/>
<feature type="region of interest" description="Disordered" evidence="1">
    <location>
        <begin position="65"/>
        <end position="97"/>
    </location>
</feature>
<accession>A0A9D9N180</accession>
<organism evidence="3 4">
    <name type="scientific">Candidatus Cryptobacteroides intestinigallinarum</name>
    <dbReference type="NCBI Taxonomy" id="2840767"/>
    <lineage>
        <taxon>Bacteria</taxon>
        <taxon>Pseudomonadati</taxon>
        <taxon>Bacteroidota</taxon>
        <taxon>Bacteroidia</taxon>
        <taxon>Bacteroidales</taxon>
        <taxon>Candidatus Cryptobacteroides</taxon>
    </lineage>
</organism>
<evidence type="ECO:0000313" key="4">
    <source>
        <dbReference type="Proteomes" id="UP000823617"/>
    </source>
</evidence>
<sequence>MLLTFSMALAVPVSSVAAGAAMSVPETQEVKGQDMLLRIEEKVRKYEKRQKEKYYRFLQKESRKERVRRIPQDDKGLSAKRSTSSEGKTAGKGTEVRQYVTSSSARMPEVSVENRRNSLLGNRRFISFDVMVPASLIKSGSVMSLVLTPSKDGISVAGSPCAKWSYPLDKIKVSASDSLKVLTFSNVITLEDESKTYLIKALMDISKGNKIYYRDTAVVASSRISAPLRLLRMPVTDYVPDPEDYRPQPVKQLRNTVRSFSYRFESGASSLDAASRSALPELSADFSSIPASGSGQIKTVRISVACPEKASAADMDLVRSRMKSARELVYSMLPESGRNRIYIQTKENRLPDGDPSLGTMALEYTYESLRALTPDEIMAKYRAETGNPDIRNTYGNDEFWYLFSVVKDSTELYDLYSRAYKESMAKEGRPWLLAAANLAASDLQRGIADTSVLSPLIDDRKPACYTQYRPDGSVRDIVNAEEAVALQIMTFLRLHNYKRATDLLKILPDTQDNSLLRAIVLCHGDDSRPSSYAGYRIDTDMMDKISQAYPVNRVVFYLAMESRAFDRMAEQILLSLPSDDPLVLYLLTIVRCRQASVVESEGNSISADNLRSVAAELLSGCFEADESFVGLARNDGDIPLHVYQLAASSI</sequence>
<reference evidence="3" key="1">
    <citation type="submission" date="2020-10" db="EMBL/GenBank/DDBJ databases">
        <authorList>
            <person name="Gilroy R."/>
        </authorList>
    </citation>
    <scope>NUCLEOTIDE SEQUENCE</scope>
    <source>
        <strain evidence="3">B1-3475</strain>
    </source>
</reference>
<gene>
    <name evidence="3" type="ORF">IAC08_09360</name>
</gene>
<keyword evidence="2" id="KW-0732">Signal</keyword>